<dbReference type="PROSITE" id="PS51819">
    <property type="entry name" value="VOC"/>
    <property type="match status" value="1"/>
</dbReference>
<gene>
    <name evidence="3" type="ORF">E1757_04300</name>
</gene>
<comment type="caution">
    <text evidence="3">The sequence shown here is derived from an EMBL/GenBank/DDBJ whole genome shotgun (WGS) entry which is preliminary data.</text>
</comment>
<evidence type="ECO:0000259" key="2">
    <source>
        <dbReference type="PROSITE" id="PS51819"/>
    </source>
</evidence>
<proteinExistence type="predicted"/>
<dbReference type="GO" id="GO:0004493">
    <property type="term" value="F:methylmalonyl-CoA epimerase activity"/>
    <property type="evidence" value="ECO:0007669"/>
    <property type="project" value="TreeGrafter"/>
</dbReference>
<dbReference type="PANTHER" id="PTHR43048:SF4">
    <property type="entry name" value="RING-CLEAVING DIOXYGENASE-RELATED"/>
    <property type="match status" value="1"/>
</dbReference>
<evidence type="ECO:0000313" key="3">
    <source>
        <dbReference type="EMBL" id="TDG00842.1"/>
    </source>
</evidence>
<name>A0A4R5KXP1_9BACL</name>
<keyword evidence="3" id="KW-0560">Oxidoreductase</keyword>
<evidence type="ECO:0000313" key="4">
    <source>
        <dbReference type="Proteomes" id="UP000295636"/>
    </source>
</evidence>
<accession>A0A4R5KXP1</accession>
<dbReference type="InterPro" id="IPR029068">
    <property type="entry name" value="Glyas_Bleomycin-R_OHBP_Dase"/>
</dbReference>
<feature type="domain" description="VOC" evidence="2">
    <location>
        <begin position="4"/>
        <end position="125"/>
    </location>
</feature>
<keyword evidence="4" id="KW-1185">Reference proteome</keyword>
<evidence type="ECO:0000256" key="1">
    <source>
        <dbReference type="ARBA" id="ARBA00022723"/>
    </source>
</evidence>
<dbReference type="InterPro" id="IPR051785">
    <property type="entry name" value="MMCE/EMCE_epimerase"/>
</dbReference>
<keyword evidence="3" id="KW-0223">Dioxygenase</keyword>
<dbReference type="AlphaFoldDB" id="A0A4R5KXP1"/>
<dbReference type="EMBL" id="SMRT01000001">
    <property type="protein sequence ID" value="TDG00842.1"/>
    <property type="molecule type" value="Genomic_DNA"/>
</dbReference>
<dbReference type="OrthoDB" id="66829at2"/>
<organism evidence="3 4">
    <name type="scientific">Paenibacillus piri</name>
    <dbReference type="NCBI Taxonomy" id="2547395"/>
    <lineage>
        <taxon>Bacteria</taxon>
        <taxon>Bacillati</taxon>
        <taxon>Bacillota</taxon>
        <taxon>Bacilli</taxon>
        <taxon>Bacillales</taxon>
        <taxon>Paenibacillaceae</taxon>
        <taxon>Paenibacillus</taxon>
    </lineage>
</organism>
<dbReference type="SUPFAM" id="SSF54593">
    <property type="entry name" value="Glyoxalase/Bleomycin resistance protein/Dihydroxybiphenyl dioxygenase"/>
    <property type="match status" value="1"/>
</dbReference>
<dbReference type="GO" id="GO:0046491">
    <property type="term" value="P:L-methylmalonyl-CoA metabolic process"/>
    <property type="evidence" value="ECO:0007669"/>
    <property type="project" value="TreeGrafter"/>
</dbReference>
<reference evidence="3 4" key="1">
    <citation type="submission" date="2019-03" db="EMBL/GenBank/DDBJ databases">
        <title>This is whole genome sequence of Paenibacillus sp MS74 strain.</title>
        <authorList>
            <person name="Trinh H.N."/>
        </authorList>
    </citation>
    <scope>NUCLEOTIDE SEQUENCE [LARGE SCALE GENOMIC DNA]</scope>
    <source>
        <strain evidence="3 4">MS74</strain>
    </source>
</reference>
<dbReference type="GO" id="GO:0046872">
    <property type="term" value="F:metal ion binding"/>
    <property type="evidence" value="ECO:0007669"/>
    <property type="project" value="UniProtKB-KW"/>
</dbReference>
<dbReference type="InterPro" id="IPR037523">
    <property type="entry name" value="VOC_core"/>
</dbReference>
<dbReference type="InterPro" id="IPR004360">
    <property type="entry name" value="Glyas_Fos-R_dOase_dom"/>
</dbReference>
<dbReference type="Pfam" id="PF00903">
    <property type="entry name" value="Glyoxalase"/>
    <property type="match status" value="1"/>
</dbReference>
<sequence>MKLSSFYPVILTERVAESSAFYTDYFGFEKVYEADWYVSLRLAGGNTPFELALLNAAHPTVPAAYRKPAQGLILNFEVDDANAEYARLIADNQLPLEQDIRDEEFGQRHFITRDPNGVLIDVIQIIPPSEAESTQYVENIWSGAQAGEPAPGIGTAGKNRD</sequence>
<dbReference type="Gene3D" id="3.30.720.110">
    <property type="match status" value="1"/>
</dbReference>
<dbReference type="Gene3D" id="3.30.720.120">
    <property type="match status" value="1"/>
</dbReference>
<dbReference type="GO" id="GO:0051213">
    <property type="term" value="F:dioxygenase activity"/>
    <property type="evidence" value="ECO:0007669"/>
    <property type="project" value="UniProtKB-KW"/>
</dbReference>
<protein>
    <submittedName>
        <fullName evidence="3">Glyoxalase/bleomycin resistance/extradiol dioxygenase family protein</fullName>
    </submittedName>
</protein>
<dbReference type="PANTHER" id="PTHR43048">
    <property type="entry name" value="METHYLMALONYL-COA EPIMERASE"/>
    <property type="match status" value="1"/>
</dbReference>
<dbReference type="Proteomes" id="UP000295636">
    <property type="component" value="Unassembled WGS sequence"/>
</dbReference>
<keyword evidence="1" id="KW-0479">Metal-binding</keyword>
<dbReference type="RefSeq" id="WP_133225552.1">
    <property type="nucleotide sequence ID" value="NZ_SMRT01000001.1"/>
</dbReference>